<dbReference type="Proteomes" id="UP000199529">
    <property type="component" value="Unassembled WGS sequence"/>
</dbReference>
<accession>A0A1H3FHU6</accession>
<evidence type="ECO:0000313" key="2">
    <source>
        <dbReference type="Proteomes" id="UP000199529"/>
    </source>
</evidence>
<organism evidence="1 2">
    <name type="scientific">Saccharopolyspora shandongensis</name>
    <dbReference type="NCBI Taxonomy" id="418495"/>
    <lineage>
        <taxon>Bacteria</taxon>
        <taxon>Bacillati</taxon>
        <taxon>Actinomycetota</taxon>
        <taxon>Actinomycetes</taxon>
        <taxon>Pseudonocardiales</taxon>
        <taxon>Pseudonocardiaceae</taxon>
        <taxon>Saccharopolyspora</taxon>
    </lineage>
</organism>
<keyword evidence="2" id="KW-1185">Reference proteome</keyword>
<dbReference type="AlphaFoldDB" id="A0A1H3FHU6"/>
<protein>
    <submittedName>
        <fullName evidence="1">Uncharacterized protein</fullName>
    </submittedName>
</protein>
<evidence type="ECO:0000313" key="1">
    <source>
        <dbReference type="EMBL" id="SDX90591.1"/>
    </source>
</evidence>
<gene>
    <name evidence="1" type="ORF">SAMN05216215_101722</name>
</gene>
<name>A0A1H3FHU6_9PSEU</name>
<reference evidence="2" key="1">
    <citation type="submission" date="2016-10" db="EMBL/GenBank/DDBJ databases">
        <authorList>
            <person name="Varghese N."/>
            <person name="Submissions S."/>
        </authorList>
    </citation>
    <scope>NUCLEOTIDE SEQUENCE [LARGE SCALE GENOMIC DNA]</scope>
    <source>
        <strain evidence="2">CGMCC 4.3530</strain>
    </source>
</reference>
<proteinExistence type="predicted"/>
<dbReference type="OrthoDB" id="3697798at2"/>
<sequence>MFVRLSPSAAQIGGALWWRRWSEPFETVEEYYLLTGDRFADTVTDADDLGDEVLAWASGRLCLAGETYRVEWLDDDESTRVRDEVFGLDAQA</sequence>
<dbReference type="EMBL" id="FNOK01000017">
    <property type="protein sequence ID" value="SDX90591.1"/>
    <property type="molecule type" value="Genomic_DNA"/>
</dbReference>
<dbReference type="RefSeq" id="WP_093267214.1">
    <property type="nucleotide sequence ID" value="NZ_FNOK01000017.1"/>
</dbReference>